<dbReference type="AlphaFoldDB" id="A0A7Y3SU50"/>
<keyword evidence="1" id="KW-0732">Signal</keyword>
<gene>
    <name evidence="2" type="ORF">HLQ16_04225</name>
</gene>
<feature type="chain" id="PRO_5039688267" evidence="1">
    <location>
        <begin position="27"/>
        <end position="319"/>
    </location>
</feature>
<dbReference type="RefSeq" id="WP_171295924.1">
    <property type="nucleotide sequence ID" value="NZ_CP087098.1"/>
</dbReference>
<accession>A0A7Y3SU50</accession>
<organism evidence="2 3">
    <name type="scientific">Clostridium estertheticum</name>
    <dbReference type="NCBI Taxonomy" id="238834"/>
    <lineage>
        <taxon>Bacteria</taxon>
        <taxon>Bacillati</taxon>
        <taxon>Bacillota</taxon>
        <taxon>Clostridia</taxon>
        <taxon>Eubacteriales</taxon>
        <taxon>Clostridiaceae</taxon>
        <taxon>Clostridium</taxon>
    </lineage>
</organism>
<reference evidence="2 3" key="1">
    <citation type="submission" date="2020-05" db="EMBL/GenBank/DDBJ databases">
        <title>Complete genome of Clostridium estertheticum subspecies estertheticum, isolated from Vacuum packed lamb meat from New Zealand imported to Switzerland.</title>
        <authorList>
            <person name="Wambui J."/>
            <person name="Stevens M.J.A."/>
            <person name="Stephan R."/>
        </authorList>
    </citation>
    <scope>NUCLEOTIDE SEQUENCE [LARGE SCALE GENOMIC DNA]</scope>
    <source>
        <strain evidence="2 3">CEST001</strain>
    </source>
</reference>
<feature type="signal peptide" evidence="1">
    <location>
        <begin position="1"/>
        <end position="26"/>
    </location>
</feature>
<evidence type="ECO:0000313" key="3">
    <source>
        <dbReference type="Proteomes" id="UP000531659"/>
    </source>
</evidence>
<evidence type="ECO:0000256" key="1">
    <source>
        <dbReference type="SAM" id="SignalP"/>
    </source>
</evidence>
<sequence length="319" mass="34120">MSSYKQYIAGVLLTTMLVASGSSVHANATEYNNKLAQNAIEKITGTKTIVKNTTESNDFVVKTDGFHAVVKIPQKASNPILINSAYDNNNNFSMLLPEQADDSNVNKSENGTVVYTTNNSSASFGAQAVQEKGMEGVRALITINNSAAPKEYTFKFNLKEGTKLVTDTEYLGKEFSTGEVFIVNNKNIITGIIDKPWAYDANGKKVPTHYKIQDGNKLTQVIEFTNNTAFPVIADPSAWQITKCVGSITWAIGSGVFSVAKIFKIKKYVAALGGVKEAAAALMGVSTTGVEKGTAFGSALMQLGSAVLGITAIKENCNL</sequence>
<evidence type="ECO:0000313" key="2">
    <source>
        <dbReference type="EMBL" id="NNU75130.1"/>
    </source>
</evidence>
<dbReference type="EMBL" id="JABEYB010000003">
    <property type="protein sequence ID" value="NNU75130.1"/>
    <property type="molecule type" value="Genomic_DNA"/>
</dbReference>
<dbReference type="Proteomes" id="UP000531659">
    <property type="component" value="Unassembled WGS sequence"/>
</dbReference>
<name>A0A7Y3SU50_9CLOT</name>
<protein>
    <submittedName>
        <fullName evidence="2">Uncharacterized protein</fullName>
    </submittedName>
</protein>
<proteinExistence type="predicted"/>
<comment type="caution">
    <text evidence="2">The sequence shown here is derived from an EMBL/GenBank/DDBJ whole genome shotgun (WGS) entry which is preliminary data.</text>
</comment>